<feature type="compositionally biased region" description="Basic and acidic residues" evidence="1">
    <location>
        <begin position="47"/>
        <end position="57"/>
    </location>
</feature>
<reference evidence="2 3" key="1">
    <citation type="submission" date="2016-10" db="EMBL/GenBank/DDBJ databases">
        <authorList>
            <person name="de Groot N.N."/>
        </authorList>
    </citation>
    <scope>NUCLEOTIDE SEQUENCE [LARGE SCALE GENOMIC DNA]</scope>
    <source>
        <strain evidence="2 3">DSM 44637</strain>
    </source>
</reference>
<dbReference type="AlphaFoldDB" id="A0A1I6ARQ1"/>
<sequence>MLRPGTCTGQERSGGVLGLRERDDPRHGVQERRIEQLRPALPGGLATERRRADRVDPEQGDAAQDERQDVAGALGKSASPRDPEVLQTGKRTSGDGTANRVGCACPALFAQRLARRSEFGAVEDMRGELCGQLGSQWQR</sequence>
<gene>
    <name evidence="2" type="ORF">SAMN05421854_120120</name>
</gene>
<proteinExistence type="predicted"/>
<evidence type="ECO:0000313" key="3">
    <source>
        <dbReference type="Proteomes" id="UP000199137"/>
    </source>
</evidence>
<accession>A0A1I6ARQ1</accession>
<evidence type="ECO:0000313" key="2">
    <source>
        <dbReference type="EMBL" id="SFQ71391.1"/>
    </source>
</evidence>
<protein>
    <submittedName>
        <fullName evidence="2">Uncharacterized protein</fullName>
    </submittedName>
</protein>
<organism evidence="2 3">
    <name type="scientific">Amycolatopsis rubida</name>
    <dbReference type="NCBI Taxonomy" id="112413"/>
    <lineage>
        <taxon>Bacteria</taxon>
        <taxon>Bacillati</taxon>
        <taxon>Actinomycetota</taxon>
        <taxon>Actinomycetes</taxon>
        <taxon>Pseudonocardiales</taxon>
        <taxon>Pseudonocardiaceae</taxon>
        <taxon>Amycolatopsis</taxon>
    </lineage>
</organism>
<feature type="region of interest" description="Disordered" evidence="1">
    <location>
        <begin position="1"/>
        <end position="101"/>
    </location>
</feature>
<name>A0A1I6ARQ1_9PSEU</name>
<feature type="compositionally biased region" description="Basic and acidic residues" evidence="1">
    <location>
        <begin position="19"/>
        <end position="36"/>
    </location>
</feature>
<evidence type="ECO:0000256" key="1">
    <source>
        <dbReference type="SAM" id="MobiDB-lite"/>
    </source>
</evidence>
<dbReference type="Proteomes" id="UP000199137">
    <property type="component" value="Unassembled WGS sequence"/>
</dbReference>
<dbReference type="EMBL" id="FOWC01000020">
    <property type="protein sequence ID" value="SFQ71391.1"/>
    <property type="molecule type" value="Genomic_DNA"/>
</dbReference>